<dbReference type="Pfam" id="PF04542">
    <property type="entry name" value="Sigma70_r2"/>
    <property type="match status" value="1"/>
</dbReference>
<evidence type="ECO:0000256" key="2">
    <source>
        <dbReference type="ARBA" id="ARBA00023015"/>
    </source>
</evidence>
<evidence type="ECO:0000313" key="7">
    <source>
        <dbReference type="EMBL" id="SDK22591.1"/>
    </source>
</evidence>
<feature type="domain" description="RNA polymerase sigma-70 region 2" evidence="5">
    <location>
        <begin position="14"/>
        <end position="79"/>
    </location>
</feature>
<comment type="similarity">
    <text evidence="1">Belongs to the sigma-70 factor family. ECF subfamily.</text>
</comment>
<evidence type="ECO:0000256" key="4">
    <source>
        <dbReference type="ARBA" id="ARBA00023163"/>
    </source>
</evidence>
<dbReference type="SUPFAM" id="SSF88946">
    <property type="entry name" value="Sigma2 domain of RNA polymerase sigma factors"/>
    <property type="match status" value="1"/>
</dbReference>
<dbReference type="InterPro" id="IPR007627">
    <property type="entry name" value="RNA_pol_sigma70_r2"/>
</dbReference>
<organism evidence="7 8">
    <name type="scientific">Nonomuraea jiangxiensis</name>
    <dbReference type="NCBI Taxonomy" id="633440"/>
    <lineage>
        <taxon>Bacteria</taxon>
        <taxon>Bacillati</taxon>
        <taxon>Actinomycetota</taxon>
        <taxon>Actinomycetes</taxon>
        <taxon>Streptosporangiales</taxon>
        <taxon>Streptosporangiaceae</taxon>
        <taxon>Nonomuraea</taxon>
    </lineage>
</organism>
<keyword evidence="3" id="KW-0731">Sigma factor</keyword>
<dbReference type="GO" id="GO:0006352">
    <property type="term" value="P:DNA-templated transcription initiation"/>
    <property type="evidence" value="ECO:0007669"/>
    <property type="project" value="InterPro"/>
</dbReference>
<accession>A0A1G9A5U8</accession>
<dbReference type="Pfam" id="PF08281">
    <property type="entry name" value="Sigma70_r4_2"/>
    <property type="match status" value="1"/>
</dbReference>
<evidence type="ECO:0000256" key="1">
    <source>
        <dbReference type="ARBA" id="ARBA00010641"/>
    </source>
</evidence>
<dbReference type="GO" id="GO:0016987">
    <property type="term" value="F:sigma factor activity"/>
    <property type="evidence" value="ECO:0007669"/>
    <property type="project" value="UniProtKB-KW"/>
</dbReference>
<dbReference type="NCBIfam" id="TIGR02937">
    <property type="entry name" value="sigma70-ECF"/>
    <property type="match status" value="1"/>
</dbReference>
<protein>
    <submittedName>
        <fullName evidence="7">RNA polymerase sigma-70 factor, ECF subfamily</fullName>
    </submittedName>
</protein>
<dbReference type="RefSeq" id="WP_090938870.1">
    <property type="nucleotide sequence ID" value="NZ_FNDJ01000014.1"/>
</dbReference>
<dbReference type="Gene3D" id="1.10.10.10">
    <property type="entry name" value="Winged helix-like DNA-binding domain superfamily/Winged helix DNA-binding domain"/>
    <property type="match status" value="1"/>
</dbReference>
<dbReference type="InterPro" id="IPR014284">
    <property type="entry name" value="RNA_pol_sigma-70_dom"/>
</dbReference>
<dbReference type="AlphaFoldDB" id="A0A1G9A5U8"/>
<dbReference type="OrthoDB" id="4184921at2"/>
<evidence type="ECO:0000256" key="3">
    <source>
        <dbReference type="ARBA" id="ARBA00023082"/>
    </source>
</evidence>
<dbReference type="InterPro" id="IPR013249">
    <property type="entry name" value="RNA_pol_sigma70_r4_t2"/>
</dbReference>
<dbReference type="InterPro" id="IPR013324">
    <property type="entry name" value="RNA_pol_sigma_r3/r4-like"/>
</dbReference>
<dbReference type="Gene3D" id="1.10.1740.10">
    <property type="match status" value="1"/>
</dbReference>
<dbReference type="InterPro" id="IPR013325">
    <property type="entry name" value="RNA_pol_sigma_r2"/>
</dbReference>
<dbReference type="InterPro" id="IPR036388">
    <property type="entry name" value="WH-like_DNA-bd_sf"/>
</dbReference>
<dbReference type="GO" id="GO:0003677">
    <property type="term" value="F:DNA binding"/>
    <property type="evidence" value="ECO:0007669"/>
    <property type="project" value="InterPro"/>
</dbReference>
<dbReference type="SUPFAM" id="SSF88659">
    <property type="entry name" value="Sigma3 and sigma4 domains of RNA polymerase sigma factors"/>
    <property type="match status" value="1"/>
</dbReference>
<keyword evidence="4" id="KW-0804">Transcription</keyword>
<keyword evidence="8" id="KW-1185">Reference proteome</keyword>
<evidence type="ECO:0000259" key="5">
    <source>
        <dbReference type="Pfam" id="PF04542"/>
    </source>
</evidence>
<name>A0A1G9A5U8_9ACTN</name>
<feature type="domain" description="RNA polymerase sigma factor 70 region 4 type 2" evidence="6">
    <location>
        <begin position="107"/>
        <end position="157"/>
    </location>
</feature>
<gene>
    <name evidence="7" type="ORF">SAMN05421869_114282</name>
</gene>
<keyword evidence="2" id="KW-0805">Transcription regulation</keyword>
<dbReference type="EMBL" id="FNDJ01000014">
    <property type="protein sequence ID" value="SDK22591.1"/>
    <property type="molecule type" value="Genomic_DNA"/>
</dbReference>
<evidence type="ECO:0000259" key="6">
    <source>
        <dbReference type="Pfam" id="PF08281"/>
    </source>
</evidence>
<dbReference type="STRING" id="633440.SAMN05421869_114282"/>
<dbReference type="InterPro" id="IPR039425">
    <property type="entry name" value="RNA_pol_sigma-70-like"/>
</dbReference>
<dbReference type="Proteomes" id="UP000199202">
    <property type="component" value="Unassembled WGS sequence"/>
</dbReference>
<dbReference type="PANTHER" id="PTHR43133">
    <property type="entry name" value="RNA POLYMERASE ECF-TYPE SIGMA FACTO"/>
    <property type="match status" value="1"/>
</dbReference>
<evidence type="ECO:0000313" key="8">
    <source>
        <dbReference type="Proteomes" id="UP000199202"/>
    </source>
</evidence>
<dbReference type="PANTHER" id="PTHR43133:SF25">
    <property type="entry name" value="RNA POLYMERASE SIGMA FACTOR RFAY-RELATED"/>
    <property type="match status" value="1"/>
</dbReference>
<sequence length="180" mass="20015">MGVDPGSRFEEIYGSSYGQLLGYALRRCLDPDDAADVVAETFLIAWRRLEEVPEGDEARLWLFGVARKVLANQRRGERRHERRTAALRAELAATPLVADLPGEDLSQLGQVFRALPEDDRELLALVAWERLDPGQIARVLGITRNAARVRIYRARKRFARALAAAGIDHSRAVALEGSGL</sequence>
<proteinExistence type="inferred from homology"/>
<reference evidence="7 8" key="1">
    <citation type="submission" date="2016-10" db="EMBL/GenBank/DDBJ databases">
        <authorList>
            <person name="de Groot N.N."/>
        </authorList>
    </citation>
    <scope>NUCLEOTIDE SEQUENCE [LARGE SCALE GENOMIC DNA]</scope>
    <source>
        <strain evidence="7 8">CGMCC 4.6533</strain>
    </source>
</reference>